<keyword evidence="10" id="KW-0325">Glycoprotein</keyword>
<dbReference type="InterPro" id="IPR017853">
    <property type="entry name" value="GH"/>
</dbReference>
<evidence type="ECO:0000256" key="8">
    <source>
        <dbReference type="ARBA" id="ARBA00022801"/>
    </source>
</evidence>
<dbReference type="SMART" id="SM01217">
    <property type="entry name" value="Fn3_like"/>
    <property type="match status" value="1"/>
</dbReference>
<keyword evidence="21" id="KW-1185">Reference proteome</keyword>
<dbReference type="InterPro" id="IPR002772">
    <property type="entry name" value="Glyco_hydro_3_C"/>
</dbReference>
<keyword evidence="13" id="KW-0624">Polysaccharide degradation</keyword>
<dbReference type="GeneID" id="20349431"/>
<dbReference type="Pfam" id="PF00933">
    <property type="entry name" value="Glyco_hydro_3"/>
    <property type="match status" value="1"/>
</dbReference>
<evidence type="ECO:0000256" key="13">
    <source>
        <dbReference type="ARBA" id="ARBA00023326"/>
    </source>
</evidence>
<dbReference type="PANTHER" id="PTHR42715">
    <property type="entry name" value="BETA-GLUCOSIDASE"/>
    <property type="match status" value="1"/>
</dbReference>
<evidence type="ECO:0000256" key="10">
    <source>
        <dbReference type="ARBA" id="ARBA00023180"/>
    </source>
</evidence>
<dbReference type="InterPro" id="IPR036881">
    <property type="entry name" value="Glyco_hydro_3_C_sf"/>
</dbReference>
<evidence type="ECO:0000313" key="21">
    <source>
        <dbReference type="Proteomes" id="UP000006039"/>
    </source>
</evidence>
<sequence>MRLSLLSFLAYVAAQDVIKDDSYFYGQSEAVYPTPNNHETGPWAEAVAKAKKLVAQMTVEEKVSMTAGAPSSTGCNGFVPGVARLGFPGLCLVDAGNGVRGTDFVNAYPSGLHVGASWNRELTHSRGTFMGGEARKKGVNVLLGPLIGPIGRVVSGGRNWEGYSVDPYLTGQLVYETVRGTQGQGVITSAKHFIAQEQETHRLWHEPTTAEAVSSNVDDRTLHELYLWPFADAVRAGTGNVMCSFNRLNNTYACHNSKAQNGLLKGELGFQGWIVSDWGAQRAGVASALGGLDVAMPNANGKWGSLLVEAVANGSVPAAQLDNMATRIVASWYRMGQDEGYPAPGHGMPKDLAQPHEIVDARDPKAESTLWDGAVEGHVLVKNKGALPLKGLKTLSLFGYSMRAPDRNNREEILPGNLFHPWSIGAQSANITEISLDWLDSLAVPASDIAPNGTLISGGGSGAAAWTTFSAPYDAFLQRAKKDRTQLFWDFDSKKPMVMATSGACVVAGNVWATEGADRPNVRDKYTDELVLAVASQCANTIVVFHNAGTRLVDAFADHPNVTAIVFAHLPGQDSGDALVALLYGDENPSGRLPYTVARDEADYGGLLRADKTLAPHKFQHFPQSDFTEGVYLDYRRFDALNVTPRYEFGFGLSYTTFDYSNLRVSRTNAAAQPLPTGAVAEGGRTDLWDVVAVVEADVANTGGRDGKEVAQLYVGIPTPGDAASVEGRQPVRQLRGFEKPLIKAGQTTTVKFELTRRDLSVWDVTAQEWRLQSGSYAVSVGRSSRDLPLTGTLSLGGLSRRSRRL</sequence>
<evidence type="ECO:0000313" key="20">
    <source>
        <dbReference type="EnsemblFungi" id="EJT75135"/>
    </source>
</evidence>
<dbReference type="EnsemblFungi" id="EJT75135">
    <property type="protein sequence ID" value="EJT75135"/>
    <property type="gene ID" value="GGTG_08973"/>
</dbReference>
<dbReference type="GO" id="GO:0005576">
    <property type="term" value="C:extracellular region"/>
    <property type="evidence" value="ECO:0007669"/>
    <property type="project" value="UniProtKB-SubCell"/>
</dbReference>
<name>J3P633_GAET3</name>
<dbReference type="STRING" id="644352.J3P633"/>
<dbReference type="eggNOG" id="ENOG502QR4D">
    <property type="taxonomic scope" value="Eukaryota"/>
</dbReference>
<reference evidence="20" key="4">
    <citation type="journal article" date="2015" name="G3 (Bethesda)">
        <title>Genome sequences of three phytopathogenic species of the Magnaporthaceae family of fungi.</title>
        <authorList>
            <person name="Okagaki L.H."/>
            <person name="Nunes C.C."/>
            <person name="Sailsbery J."/>
            <person name="Clay B."/>
            <person name="Brown D."/>
            <person name="John T."/>
            <person name="Oh Y."/>
            <person name="Young N."/>
            <person name="Fitzgerald M."/>
            <person name="Haas B.J."/>
            <person name="Zeng Q."/>
            <person name="Young S."/>
            <person name="Adiconis X."/>
            <person name="Fan L."/>
            <person name="Levin J.Z."/>
            <person name="Mitchell T.K."/>
            <person name="Okubara P.A."/>
            <person name="Farman M.L."/>
            <person name="Kohn L.M."/>
            <person name="Birren B."/>
            <person name="Ma L.-J."/>
            <person name="Dean R.A."/>
        </authorList>
    </citation>
    <scope>NUCLEOTIDE SEQUENCE</scope>
    <source>
        <strain evidence="20">R3-111a-1</strain>
    </source>
</reference>
<keyword evidence="12" id="KW-0326">Glycosidase</keyword>
<keyword evidence="6" id="KW-0964">Secreted</keyword>
<dbReference type="InterPro" id="IPR001764">
    <property type="entry name" value="Glyco_hydro_3_N"/>
</dbReference>
<dbReference type="Pfam" id="PF14310">
    <property type="entry name" value="Fn3-like"/>
    <property type="match status" value="1"/>
</dbReference>
<dbReference type="EC" id="3.2.1.21" evidence="5"/>
<evidence type="ECO:0000256" key="15">
    <source>
        <dbReference type="ARBA" id="ARBA00078013"/>
    </source>
</evidence>
<reference evidence="19" key="3">
    <citation type="submission" date="2010-09" db="EMBL/GenBank/DDBJ databases">
        <title>Annotation of Gaeumannomyces graminis var. tritici R3-111a-1.</title>
        <authorList>
            <consortium name="The Broad Institute Genome Sequencing Platform"/>
            <person name="Ma L.-J."/>
            <person name="Dead R."/>
            <person name="Young S.K."/>
            <person name="Zeng Q."/>
            <person name="Gargeya S."/>
            <person name="Fitzgerald M."/>
            <person name="Haas B."/>
            <person name="Abouelleil A."/>
            <person name="Alvarado L."/>
            <person name="Arachchi H.M."/>
            <person name="Berlin A."/>
            <person name="Brown A."/>
            <person name="Chapman S.B."/>
            <person name="Chen Z."/>
            <person name="Dunbar C."/>
            <person name="Freedman E."/>
            <person name="Gearin G."/>
            <person name="Gellesch M."/>
            <person name="Goldberg J."/>
            <person name="Griggs A."/>
            <person name="Gujja S."/>
            <person name="Heiman D."/>
            <person name="Howarth C."/>
            <person name="Larson L."/>
            <person name="Lui A."/>
            <person name="MacDonald P.J.P."/>
            <person name="Mehta T."/>
            <person name="Montmayeur A."/>
            <person name="Murphy C."/>
            <person name="Neiman D."/>
            <person name="Pearson M."/>
            <person name="Priest M."/>
            <person name="Roberts A."/>
            <person name="Saif S."/>
            <person name="Shea T."/>
            <person name="Shenoy N."/>
            <person name="Sisk P."/>
            <person name="Stolte C."/>
            <person name="Sykes S."/>
            <person name="Yandava C."/>
            <person name="Wortman J."/>
            <person name="Nusbaum C."/>
            <person name="Birren B."/>
        </authorList>
    </citation>
    <scope>NUCLEOTIDE SEQUENCE</scope>
    <source>
        <strain evidence="19">R3-111a-1</strain>
    </source>
</reference>
<evidence type="ECO:0000256" key="6">
    <source>
        <dbReference type="ARBA" id="ARBA00022525"/>
    </source>
</evidence>
<proteinExistence type="inferred from homology"/>
<evidence type="ECO:0000256" key="12">
    <source>
        <dbReference type="ARBA" id="ARBA00023295"/>
    </source>
</evidence>
<dbReference type="Gene3D" id="2.60.40.10">
    <property type="entry name" value="Immunoglobulins"/>
    <property type="match status" value="1"/>
</dbReference>
<dbReference type="Gene3D" id="3.40.50.1700">
    <property type="entry name" value="Glycoside hydrolase family 3 C-terminal domain"/>
    <property type="match status" value="1"/>
</dbReference>
<dbReference type="FunFam" id="3.20.20.300:FF:000002">
    <property type="entry name" value="Probable beta-glucosidase"/>
    <property type="match status" value="1"/>
</dbReference>
<evidence type="ECO:0000256" key="9">
    <source>
        <dbReference type="ARBA" id="ARBA00023001"/>
    </source>
</evidence>
<evidence type="ECO:0000256" key="4">
    <source>
        <dbReference type="ARBA" id="ARBA00005336"/>
    </source>
</evidence>
<evidence type="ECO:0000256" key="3">
    <source>
        <dbReference type="ARBA" id="ARBA00004987"/>
    </source>
</evidence>
<dbReference type="GO" id="GO:0008422">
    <property type="term" value="F:beta-glucosidase activity"/>
    <property type="evidence" value="ECO:0007669"/>
    <property type="project" value="UniProtKB-EC"/>
</dbReference>
<comment type="subcellular location">
    <subcellularLocation>
        <location evidence="2">Secreted</location>
    </subcellularLocation>
</comment>
<keyword evidence="11" id="KW-0119">Carbohydrate metabolism</keyword>
<dbReference type="InterPro" id="IPR013783">
    <property type="entry name" value="Ig-like_fold"/>
</dbReference>
<dbReference type="InterPro" id="IPR026891">
    <property type="entry name" value="Fn3-like"/>
</dbReference>
<evidence type="ECO:0000256" key="7">
    <source>
        <dbReference type="ARBA" id="ARBA00022729"/>
    </source>
</evidence>
<keyword evidence="7" id="KW-0732">Signal</keyword>
<evidence type="ECO:0000256" key="2">
    <source>
        <dbReference type="ARBA" id="ARBA00004613"/>
    </source>
</evidence>
<evidence type="ECO:0000256" key="5">
    <source>
        <dbReference type="ARBA" id="ARBA00012744"/>
    </source>
</evidence>
<dbReference type="HOGENOM" id="CLU_004542_2_1_1"/>
<organism evidence="19">
    <name type="scientific">Gaeumannomyces tritici (strain R3-111a-1)</name>
    <name type="common">Wheat and barley take-all root rot fungus</name>
    <name type="synonym">Gaeumannomyces graminis var. tritici</name>
    <dbReference type="NCBI Taxonomy" id="644352"/>
    <lineage>
        <taxon>Eukaryota</taxon>
        <taxon>Fungi</taxon>
        <taxon>Dikarya</taxon>
        <taxon>Ascomycota</taxon>
        <taxon>Pezizomycotina</taxon>
        <taxon>Sordariomycetes</taxon>
        <taxon>Sordariomycetidae</taxon>
        <taxon>Magnaporthales</taxon>
        <taxon>Magnaporthaceae</taxon>
        <taxon>Gaeumannomyces</taxon>
    </lineage>
</organism>
<dbReference type="InterPro" id="IPR050288">
    <property type="entry name" value="Cellulose_deg_GH3"/>
</dbReference>
<accession>J3P633</accession>
<comment type="similarity">
    <text evidence="4">Belongs to the glycosyl hydrolase 3 family.</text>
</comment>
<evidence type="ECO:0000256" key="11">
    <source>
        <dbReference type="ARBA" id="ARBA00023277"/>
    </source>
</evidence>
<evidence type="ECO:0000259" key="18">
    <source>
        <dbReference type="SMART" id="SM01217"/>
    </source>
</evidence>
<dbReference type="AlphaFoldDB" id="J3P633"/>
<dbReference type="SUPFAM" id="SSF52279">
    <property type="entry name" value="Beta-D-glucan exohydrolase, C-terminal domain"/>
    <property type="match status" value="1"/>
</dbReference>
<evidence type="ECO:0000256" key="17">
    <source>
        <dbReference type="ARBA" id="ARBA00083611"/>
    </source>
</evidence>
<evidence type="ECO:0000256" key="16">
    <source>
        <dbReference type="ARBA" id="ARBA00083231"/>
    </source>
</evidence>
<dbReference type="RefSeq" id="XP_009225079.1">
    <property type="nucleotide sequence ID" value="XM_009226815.1"/>
</dbReference>
<feature type="domain" description="Fibronectin type III-like" evidence="18">
    <location>
        <begin position="709"/>
        <end position="785"/>
    </location>
</feature>
<protein>
    <recommendedName>
        <fullName evidence="14">Beta-glucosidase cel3A</fullName>
        <ecNumber evidence="5">3.2.1.21</ecNumber>
    </recommendedName>
    <alternativeName>
        <fullName evidence="15">Beta-D-glucoside glucohydrolase cel3A</fullName>
    </alternativeName>
    <alternativeName>
        <fullName evidence="17">Cellobiase cel3A</fullName>
    </alternativeName>
    <alternativeName>
        <fullName evidence="16">Gentiobiase cel3A</fullName>
    </alternativeName>
</protein>
<evidence type="ECO:0000256" key="1">
    <source>
        <dbReference type="ARBA" id="ARBA00000448"/>
    </source>
</evidence>
<comment type="pathway">
    <text evidence="3">Glycan metabolism; cellulose degradation.</text>
</comment>
<evidence type="ECO:0000313" key="19">
    <source>
        <dbReference type="EMBL" id="EJT75135.1"/>
    </source>
</evidence>
<dbReference type="FunFam" id="2.60.40.10:FF:000757">
    <property type="entry name" value="Beta-glucosidase G"/>
    <property type="match status" value="1"/>
</dbReference>
<dbReference type="Pfam" id="PF01915">
    <property type="entry name" value="Glyco_hydro_3_C"/>
    <property type="match status" value="1"/>
</dbReference>
<dbReference type="InterPro" id="IPR036962">
    <property type="entry name" value="Glyco_hydro_3_N_sf"/>
</dbReference>
<keyword evidence="9" id="KW-0136">Cellulose degradation</keyword>
<dbReference type="SUPFAM" id="SSF51445">
    <property type="entry name" value="(Trans)glycosidases"/>
    <property type="match status" value="1"/>
</dbReference>
<reference evidence="19" key="2">
    <citation type="submission" date="2010-07" db="EMBL/GenBank/DDBJ databases">
        <authorList>
            <consortium name="The Broad Institute Genome Sequencing Platform"/>
            <consortium name="Broad Institute Genome Sequencing Center for Infectious Disease"/>
            <person name="Ma L.-J."/>
            <person name="Dead R."/>
            <person name="Young S."/>
            <person name="Zeng Q."/>
            <person name="Koehrsen M."/>
            <person name="Alvarado L."/>
            <person name="Berlin A."/>
            <person name="Chapman S.B."/>
            <person name="Chen Z."/>
            <person name="Freedman E."/>
            <person name="Gellesch M."/>
            <person name="Goldberg J."/>
            <person name="Griggs A."/>
            <person name="Gujja S."/>
            <person name="Heilman E.R."/>
            <person name="Heiman D."/>
            <person name="Hepburn T."/>
            <person name="Howarth C."/>
            <person name="Jen D."/>
            <person name="Larson L."/>
            <person name="Mehta T."/>
            <person name="Neiman D."/>
            <person name="Pearson M."/>
            <person name="Roberts A."/>
            <person name="Saif S."/>
            <person name="Shea T."/>
            <person name="Shenoy N."/>
            <person name="Sisk P."/>
            <person name="Stolte C."/>
            <person name="Sykes S."/>
            <person name="Walk T."/>
            <person name="White J."/>
            <person name="Yandava C."/>
            <person name="Haas B."/>
            <person name="Nusbaum C."/>
            <person name="Birren B."/>
        </authorList>
    </citation>
    <scope>NUCLEOTIDE SEQUENCE</scope>
    <source>
        <strain evidence="19">R3-111a-1</strain>
    </source>
</reference>
<dbReference type="GO" id="GO:0030245">
    <property type="term" value="P:cellulose catabolic process"/>
    <property type="evidence" value="ECO:0007669"/>
    <property type="project" value="UniProtKB-KW"/>
</dbReference>
<dbReference type="Gene3D" id="3.20.20.300">
    <property type="entry name" value="Glycoside hydrolase, family 3, N-terminal domain"/>
    <property type="match status" value="1"/>
</dbReference>
<evidence type="ECO:0000256" key="14">
    <source>
        <dbReference type="ARBA" id="ARBA00070030"/>
    </source>
</evidence>
<gene>
    <name evidence="20" type="primary">20349431</name>
    <name evidence="19" type="ORF">GGTG_08973</name>
</gene>
<reference evidence="21" key="1">
    <citation type="submission" date="2010-07" db="EMBL/GenBank/DDBJ databases">
        <title>The genome sequence of Gaeumannomyces graminis var. tritici strain R3-111a-1.</title>
        <authorList>
            <consortium name="The Broad Institute Genome Sequencing Platform"/>
            <person name="Ma L.-J."/>
            <person name="Dead R."/>
            <person name="Young S."/>
            <person name="Zeng Q."/>
            <person name="Koehrsen M."/>
            <person name="Alvarado L."/>
            <person name="Berlin A."/>
            <person name="Chapman S.B."/>
            <person name="Chen Z."/>
            <person name="Freedman E."/>
            <person name="Gellesch M."/>
            <person name="Goldberg J."/>
            <person name="Griggs A."/>
            <person name="Gujja S."/>
            <person name="Heilman E.R."/>
            <person name="Heiman D."/>
            <person name="Hepburn T."/>
            <person name="Howarth C."/>
            <person name="Jen D."/>
            <person name="Larson L."/>
            <person name="Mehta T."/>
            <person name="Neiman D."/>
            <person name="Pearson M."/>
            <person name="Roberts A."/>
            <person name="Saif S."/>
            <person name="Shea T."/>
            <person name="Shenoy N."/>
            <person name="Sisk P."/>
            <person name="Stolte C."/>
            <person name="Sykes S."/>
            <person name="Walk T."/>
            <person name="White J."/>
            <person name="Yandava C."/>
            <person name="Haas B."/>
            <person name="Nusbaum C."/>
            <person name="Birren B."/>
        </authorList>
    </citation>
    <scope>NUCLEOTIDE SEQUENCE [LARGE SCALE GENOMIC DNA]</scope>
    <source>
        <strain evidence="21">R3-111a-1</strain>
    </source>
</reference>
<dbReference type="OrthoDB" id="416222at2759"/>
<dbReference type="Proteomes" id="UP000006039">
    <property type="component" value="Unassembled WGS sequence"/>
</dbReference>
<dbReference type="PRINTS" id="PR00133">
    <property type="entry name" value="GLHYDRLASE3"/>
</dbReference>
<dbReference type="VEuPathDB" id="FungiDB:GGTG_08973"/>
<reference evidence="20" key="5">
    <citation type="submission" date="2018-04" db="UniProtKB">
        <authorList>
            <consortium name="EnsemblFungi"/>
        </authorList>
    </citation>
    <scope>IDENTIFICATION</scope>
    <source>
        <strain evidence="20">R3-111a-1</strain>
    </source>
</reference>
<comment type="catalytic activity">
    <reaction evidence="1">
        <text>Hydrolysis of terminal, non-reducing beta-D-glucosyl residues with release of beta-D-glucose.</text>
        <dbReference type="EC" id="3.2.1.21"/>
    </reaction>
</comment>
<keyword evidence="8" id="KW-0378">Hydrolase</keyword>
<dbReference type="PANTHER" id="PTHR42715:SF5">
    <property type="entry name" value="BETA-GLUCOSIDASE M-RELATED"/>
    <property type="match status" value="1"/>
</dbReference>
<dbReference type="EMBL" id="GL385398">
    <property type="protein sequence ID" value="EJT75135.1"/>
    <property type="molecule type" value="Genomic_DNA"/>
</dbReference>